<dbReference type="InterPro" id="IPR032319">
    <property type="entry name" value="CLP1_P"/>
</dbReference>
<feature type="region of interest" description="Disordered" evidence="8">
    <location>
        <begin position="26"/>
        <end position="56"/>
    </location>
</feature>
<evidence type="ECO:0000256" key="5">
    <source>
        <dbReference type="ARBA" id="ARBA00022741"/>
    </source>
</evidence>
<reference evidence="10" key="1">
    <citation type="journal article" date="2022" name="DNA Res.">
        <title>Genome analysis of five recently described species of the CUG-Ser clade uncovers Candida theae as a new hybrid lineage with pathogenic potential in the Candida parapsilosis species complex.</title>
        <authorList>
            <person name="Mixao V."/>
            <person name="Del Olmo V."/>
            <person name="Hegedusova E."/>
            <person name="Saus E."/>
            <person name="Pryszcz L."/>
            <person name="Cillingova A."/>
            <person name="Nosek J."/>
            <person name="Gabaldon T."/>
        </authorList>
    </citation>
    <scope>NUCLEOTIDE SEQUENCE</scope>
    <source>
        <strain evidence="10">CBS 10844</strain>
    </source>
</reference>
<keyword evidence="7" id="KW-0067">ATP-binding</keyword>
<evidence type="ECO:0000256" key="3">
    <source>
        <dbReference type="ARBA" id="ARBA00019824"/>
    </source>
</evidence>
<dbReference type="GeneID" id="73382505"/>
<dbReference type="PANTHER" id="PTHR12755:SF3">
    <property type="entry name" value="POLYNUCLEOTIDE 5'-HYDROXYL-KINASE NOL9"/>
    <property type="match status" value="1"/>
</dbReference>
<evidence type="ECO:0000256" key="4">
    <source>
        <dbReference type="ARBA" id="ARBA00022679"/>
    </source>
</evidence>
<evidence type="ECO:0000313" key="10">
    <source>
        <dbReference type="EMBL" id="KAI3402322.2"/>
    </source>
</evidence>
<comment type="caution">
    <text evidence="10">The sequence shown here is derived from an EMBL/GenBank/DDBJ whole genome shotgun (WGS) entry which is preliminary data.</text>
</comment>
<evidence type="ECO:0000256" key="1">
    <source>
        <dbReference type="ARBA" id="ARBA00011003"/>
    </source>
</evidence>
<evidence type="ECO:0000256" key="8">
    <source>
        <dbReference type="SAM" id="MobiDB-lite"/>
    </source>
</evidence>
<dbReference type="PANTHER" id="PTHR12755">
    <property type="entry name" value="CLEAVAGE/POLYADENYLATION FACTOR IA SUBUNIT CLP1P"/>
    <property type="match status" value="1"/>
</dbReference>
<dbReference type="EMBL" id="JAHUZD010000150">
    <property type="protein sequence ID" value="KAI3402322.2"/>
    <property type="molecule type" value="Genomic_DNA"/>
</dbReference>
<sequence length="636" mass="72499">MSAYAALKDGGLKGKLIAEKPRYTEDDENMLQYANSSDDESEGKVTGSDSSLTRSVEPIGAQGQGIVYQQKRYMESNFVPNESNLRFEDKHILITLQDYENIILKGQFRLKIVSGKVKVNNCHELKPNADTVYHFTALECHSLPIISNDTDSSSSETPMVSVIEIANYETGLERIGNLHQSLKSLTFDNQNMNGIFSNYTFEPIFGQREDVQGLNIDNSWVEYFQKHMRCKEPRFMVIGGKNTGKTTFSKSMANYSVLSSKQSVVYLDLDPGQSEFSSPYCLSLHVEKSAQYCFDWTHSRAGVSHYYGFTSPMEAPTRYLEIAEILFKEYSTKYAPKRYPLIVNTPGWIKGYGREILSQLSQIIEPTFVVHLTKNVPVEPSSENPELIQNLQLQDLNVLPGSFYASKYHAAQIRSIYKLLYFHQDRNNCFDFSRYLLDHAPFRISYYVGENGAGVYAASVLNFNVNPTTFNYKNMPFLLESLIWGVYATEKENLTGQVICDNQYDSFPNIISGDEADAAKLEKKDFLGLLIVHSVNSKDRYLNVYTPHFVRSLVQKYLNNGHRILLTRGEGDIPETEMIHPTFVKERISSQSKHIPSKLKNPVDIPYVNFDLKSKVGRVWKVRRNIMRKSQSHTSS</sequence>
<proteinExistence type="inferred from homology"/>
<feature type="domain" description="Clp1 P-loop" evidence="9">
    <location>
        <begin position="239"/>
        <end position="424"/>
    </location>
</feature>
<keyword evidence="5" id="KW-0547">Nucleotide-binding</keyword>
<dbReference type="InterPro" id="IPR027417">
    <property type="entry name" value="P-loop_NTPase"/>
</dbReference>
<dbReference type="Gene3D" id="3.40.50.300">
    <property type="entry name" value="P-loop containing nucleotide triphosphate hydrolases"/>
    <property type="match status" value="1"/>
</dbReference>
<protein>
    <recommendedName>
        <fullName evidence="3">Polynucleotide 5'-hydroxyl-kinase GRC3</fullName>
    </recommendedName>
    <alternativeName>
        <fullName evidence="2">Polynucleotide 5'-hydroxyl-kinase grc3</fullName>
    </alternativeName>
</protein>
<keyword evidence="6" id="KW-0418">Kinase</keyword>
<evidence type="ECO:0000256" key="2">
    <source>
        <dbReference type="ARBA" id="ARBA00018706"/>
    </source>
</evidence>
<dbReference type="GO" id="GO:0005524">
    <property type="term" value="F:ATP binding"/>
    <property type="evidence" value="ECO:0007669"/>
    <property type="project" value="UniProtKB-KW"/>
</dbReference>
<comment type="similarity">
    <text evidence="1">Belongs to the Clp1 family. NOL9/GRC3 subfamily.</text>
</comment>
<dbReference type="Proteomes" id="UP001202479">
    <property type="component" value="Unassembled WGS sequence"/>
</dbReference>
<gene>
    <name evidence="10" type="ORF">KGF56_004892</name>
</gene>
<evidence type="ECO:0000256" key="7">
    <source>
        <dbReference type="ARBA" id="ARBA00022840"/>
    </source>
</evidence>
<evidence type="ECO:0000256" key="6">
    <source>
        <dbReference type="ARBA" id="ARBA00022777"/>
    </source>
</evidence>
<accession>A0AAI9STF6</accession>
<organism evidence="10 11">
    <name type="scientific">Candida oxycetoniae</name>
    <dbReference type="NCBI Taxonomy" id="497107"/>
    <lineage>
        <taxon>Eukaryota</taxon>
        <taxon>Fungi</taxon>
        <taxon>Dikarya</taxon>
        <taxon>Ascomycota</taxon>
        <taxon>Saccharomycotina</taxon>
        <taxon>Pichiomycetes</taxon>
        <taxon>Debaryomycetaceae</taxon>
        <taxon>Candida/Lodderomyces clade</taxon>
        <taxon>Candida</taxon>
    </lineage>
</organism>
<evidence type="ECO:0000313" key="11">
    <source>
        <dbReference type="Proteomes" id="UP001202479"/>
    </source>
</evidence>
<dbReference type="SUPFAM" id="SSF52540">
    <property type="entry name" value="P-loop containing nucleoside triphosphate hydrolases"/>
    <property type="match status" value="1"/>
</dbReference>
<dbReference type="RefSeq" id="XP_049178071.1">
    <property type="nucleotide sequence ID" value="XM_049326378.1"/>
</dbReference>
<dbReference type="GO" id="GO:0000448">
    <property type="term" value="P:cleavage in ITS2 between 5.8S rRNA and LSU-rRNA of tricistronic rRNA transcript (SSU-rRNA, 5.8S rRNA, LSU-rRNA)"/>
    <property type="evidence" value="ECO:0007669"/>
    <property type="project" value="TreeGrafter"/>
</dbReference>
<keyword evidence="4" id="KW-0808">Transferase</keyword>
<evidence type="ECO:0000259" key="9">
    <source>
        <dbReference type="Pfam" id="PF16575"/>
    </source>
</evidence>
<dbReference type="GO" id="GO:0051731">
    <property type="term" value="F:polynucleotide 5'-hydroxyl-kinase activity"/>
    <property type="evidence" value="ECO:0007669"/>
    <property type="project" value="InterPro"/>
</dbReference>
<name>A0AAI9STF6_9ASCO</name>
<dbReference type="InterPro" id="IPR045116">
    <property type="entry name" value="Clp1/Grc3"/>
</dbReference>
<dbReference type="AlphaFoldDB" id="A0AAI9STF6"/>
<dbReference type="Pfam" id="PF16575">
    <property type="entry name" value="CLP1_P"/>
    <property type="match status" value="1"/>
</dbReference>
<keyword evidence="11" id="KW-1185">Reference proteome</keyword>
<dbReference type="GO" id="GO:0005634">
    <property type="term" value="C:nucleus"/>
    <property type="evidence" value="ECO:0007669"/>
    <property type="project" value="TreeGrafter"/>
</dbReference>